<accession>A0ABV9U3C3</accession>
<dbReference type="Pfam" id="PF01494">
    <property type="entry name" value="FAD_binding_3"/>
    <property type="match status" value="2"/>
</dbReference>
<keyword evidence="6" id="KW-1185">Reference proteome</keyword>
<evidence type="ECO:0000313" key="6">
    <source>
        <dbReference type="Proteomes" id="UP001595872"/>
    </source>
</evidence>
<name>A0ABV9U3C3_9ACTN</name>
<dbReference type="InterPro" id="IPR036188">
    <property type="entry name" value="FAD/NAD-bd_sf"/>
</dbReference>
<dbReference type="RefSeq" id="WP_378258570.1">
    <property type="nucleotide sequence ID" value="NZ_JBHSIT010000007.1"/>
</dbReference>
<dbReference type="SUPFAM" id="SSF51905">
    <property type="entry name" value="FAD/NAD(P)-binding domain"/>
    <property type="match status" value="1"/>
</dbReference>
<comment type="caution">
    <text evidence="5">The sequence shown here is derived from an EMBL/GenBank/DDBJ whole genome shotgun (WGS) entry which is preliminary data.</text>
</comment>
<sequence>MTNTTEVRTALVIGGGIAGPVAALALAKAGIEATVYEAHAEAADGVGAMLSLAPNGLAALAVVGADEAVRKVGQPVPGVVMQDGTGRTLADFHGFPGLPETQALRRADLFRALTDHAVSNGVAFQHGKRLIDAVESEDGVTARFADGSTATADILIGADGIRSTVRTLIDRDAPGPAYGGVLSFGGIAPGAASDVPVEPGMMYFAFGRTFLGFWGLPDGRIVWFGSLPSEKPLTSAEVRAIPNEEWLARLRDLYVGHVPGEALVGRTAPADLMAVGPMEYMPDVPKWHTDRIVLLGDAVHAPSSSSGQGASLAAESAVELARCLRDRPTAAEAFAAYEALRRPRVQAVTGDAKAKNKAKAGKSGDKPAFPTPEQMFAPLHKFQIDWTARA</sequence>
<feature type="region of interest" description="Disordered" evidence="3">
    <location>
        <begin position="348"/>
        <end position="372"/>
    </location>
</feature>
<dbReference type="PRINTS" id="PR00420">
    <property type="entry name" value="RNGMNOXGNASE"/>
</dbReference>
<evidence type="ECO:0000256" key="2">
    <source>
        <dbReference type="ARBA" id="ARBA00023033"/>
    </source>
</evidence>
<keyword evidence="1" id="KW-0560">Oxidoreductase</keyword>
<evidence type="ECO:0000313" key="5">
    <source>
        <dbReference type="EMBL" id="MFC4910316.1"/>
    </source>
</evidence>
<evidence type="ECO:0000256" key="1">
    <source>
        <dbReference type="ARBA" id="ARBA00023002"/>
    </source>
</evidence>
<feature type="domain" description="FAD-binding" evidence="4">
    <location>
        <begin position="286"/>
        <end position="349"/>
    </location>
</feature>
<organism evidence="5 6">
    <name type="scientific">Actinomadura gamaensis</name>
    <dbReference type="NCBI Taxonomy" id="1763541"/>
    <lineage>
        <taxon>Bacteria</taxon>
        <taxon>Bacillati</taxon>
        <taxon>Actinomycetota</taxon>
        <taxon>Actinomycetes</taxon>
        <taxon>Streptosporangiales</taxon>
        <taxon>Thermomonosporaceae</taxon>
        <taxon>Actinomadura</taxon>
    </lineage>
</organism>
<dbReference type="InterPro" id="IPR002938">
    <property type="entry name" value="FAD-bd"/>
</dbReference>
<dbReference type="Proteomes" id="UP001595872">
    <property type="component" value="Unassembled WGS sequence"/>
</dbReference>
<dbReference type="PANTHER" id="PTHR13789">
    <property type="entry name" value="MONOOXYGENASE"/>
    <property type="match status" value="1"/>
</dbReference>
<dbReference type="Gene3D" id="3.50.50.60">
    <property type="entry name" value="FAD/NAD(P)-binding domain"/>
    <property type="match status" value="1"/>
</dbReference>
<dbReference type="EMBL" id="JBHSIT010000007">
    <property type="protein sequence ID" value="MFC4910316.1"/>
    <property type="molecule type" value="Genomic_DNA"/>
</dbReference>
<evidence type="ECO:0000259" key="4">
    <source>
        <dbReference type="Pfam" id="PF01494"/>
    </source>
</evidence>
<protein>
    <submittedName>
        <fullName evidence="5">FAD-dependent oxidoreductase</fullName>
    </submittedName>
</protein>
<feature type="domain" description="FAD-binding" evidence="4">
    <location>
        <begin position="10"/>
        <end position="177"/>
    </location>
</feature>
<proteinExistence type="predicted"/>
<dbReference type="PANTHER" id="PTHR13789:SF309">
    <property type="entry name" value="PUTATIVE (AFU_ORTHOLOGUE AFUA_6G14510)-RELATED"/>
    <property type="match status" value="1"/>
</dbReference>
<keyword evidence="2" id="KW-0503">Monooxygenase</keyword>
<evidence type="ECO:0000256" key="3">
    <source>
        <dbReference type="SAM" id="MobiDB-lite"/>
    </source>
</evidence>
<gene>
    <name evidence="5" type="ORF">ACFPCY_23590</name>
</gene>
<dbReference type="InterPro" id="IPR050493">
    <property type="entry name" value="FAD-dep_Monooxygenase_BioMet"/>
</dbReference>
<reference evidence="6" key="1">
    <citation type="journal article" date="2019" name="Int. J. Syst. Evol. Microbiol.">
        <title>The Global Catalogue of Microorganisms (GCM) 10K type strain sequencing project: providing services to taxonomists for standard genome sequencing and annotation.</title>
        <authorList>
            <consortium name="The Broad Institute Genomics Platform"/>
            <consortium name="The Broad Institute Genome Sequencing Center for Infectious Disease"/>
            <person name="Wu L."/>
            <person name="Ma J."/>
        </authorList>
    </citation>
    <scope>NUCLEOTIDE SEQUENCE [LARGE SCALE GENOMIC DNA]</scope>
    <source>
        <strain evidence="6">KLKA75</strain>
    </source>
</reference>